<gene>
    <name evidence="3" type="ORF">ALO71_200158</name>
</gene>
<reference evidence="3 4" key="1">
    <citation type="submission" date="2015-09" db="EMBL/GenBank/DDBJ databases">
        <title>Genome announcement of multiple Pseudomonas syringae strains.</title>
        <authorList>
            <person name="Thakur S."/>
            <person name="Wang P.W."/>
            <person name="Gong Y."/>
            <person name="Weir B.S."/>
            <person name="Guttman D.S."/>
        </authorList>
    </citation>
    <scope>NUCLEOTIDE SEQUENCE [LARGE SCALE GENOMIC DNA]</scope>
    <source>
        <strain evidence="3 4">ICMP9150</strain>
    </source>
</reference>
<accession>A0A0N8RG40</accession>
<dbReference type="InterPro" id="IPR026870">
    <property type="entry name" value="Zinc_ribbon_dom"/>
</dbReference>
<dbReference type="Pfam" id="PF13240">
    <property type="entry name" value="Zn_Ribbon_1"/>
    <property type="match status" value="1"/>
</dbReference>
<protein>
    <recommendedName>
        <fullName evidence="2">Zinc-ribbon domain-containing protein</fullName>
    </recommendedName>
</protein>
<dbReference type="InterPro" id="IPR024422">
    <property type="entry name" value="Protein_unknown_function_OB"/>
</dbReference>
<dbReference type="Pfam" id="PF12869">
    <property type="entry name" value="tRNA_anti-like"/>
    <property type="match status" value="1"/>
</dbReference>
<dbReference type="Proteomes" id="UP000050346">
    <property type="component" value="Unassembled WGS sequence"/>
</dbReference>
<evidence type="ECO:0000313" key="4">
    <source>
        <dbReference type="Proteomes" id="UP000050346"/>
    </source>
</evidence>
<keyword evidence="1" id="KW-0812">Transmembrane</keyword>
<evidence type="ECO:0000256" key="1">
    <source>
        <dbReference type="SAM" id="Phobius"/>
    </source>
</evidence>
<feature type="transmembrane region" description="Helical" evidence="1">
    <location>
        <begin position="42"/>
        <end position="62"/>
    </location>
</feature>
<keyword evidence="1" id="KW-0472">Membrane</keyword>
<dbReference type="RefSeq" id="WP_044325119.1">
    <property type="nucleotide sequence ID" value="NZ_JYHG01000209.1"/>
</dbReference>
<dbReference type="PATRIC" id="fig|235272.12.peg.1185"/>
<keyword evidence="1" id="KW-1133">Transmembrane helix</keyword>
<dbReference type="InterPro" id="IPR036259">
    <property type="entry name" value="MFS_trans_sf"/>
</dbReference>
<dbReference type="SUPFAM" id="SSF103473">
    <property type="entry name" value="MFS general substrate transporter"/>
    <property type="match status" value="1"/>
</dbReference>
<feature type="domain" description="Zinc-ribbon" evidence="2">
    <location>
        <begin position="6"/>
        <end position="27"/>
    </location>
</feature>
<comment type="caution">
    <text evidence="3">The sequence shown here is derived from an EMBL/GenBank/DDBJ whole genome shotgun (WGS) entry which is preliminary data.</text>
</comment>
<feature type="transmembrane region" description="Helical" evidence="1">
    <location>
        <begin position="68"/>
        <end position="88"/>
    </location>
</feature>
<dbReference type="EMBL" id="LJQG01000010">
    <property type="protein sequence ID" value="KPX24927.1"/>
    <property type="molecule type" value="Genomic_DNA"/>
</dbReference>
<sequence>MALIECKECSKQVSDSATACPHCGAPLAAAPKATAPNQSKKVGVGFALGIFLLPWIFSWFLLGRGYTTGARICGLAWLALSVFVFFGMRDKPPSDTIATAPTKHSISREEQRATRLASLSTFTAAQLASEYDRNTVAADQQFKGKEYKVTGTVSSINTDFRGRPYVTMQGGVNQFMEPQFSFGDAKDPAIAQLQKGSRITLACTGKGDIAKTPMSEDCQFVR</sequence>
<dbReference type="AlphaFoldDB" id="A0A0N8RG40"/>
<evidence type="ECO:0000259" key="2">
    <source>
        <dbReference type="Pfam" id="PF13240"/>
    </source>
</evidence>
<name>A0A0N8RG40_PSEA0</name>
<evidence type="ECO:0000313" key="3">
    <source>
        <dbReference type="EMBL" id="KPX24927.1"/>
    </source>
</evidence>
<organism evidence="3 4">
    <name type="scientific">Pseudomonas amygdali pv. dendropanacis</name>
    <dbReference type="NCBI Taxonomy" id="235272"/>
    <lineage>
        <taxon>Bacteria</taxon>
        <taxon>Pseudomonadati</taxon>
        <taxon>Pseudomonadota</taxon>
        <taxon>Gammaproteobacteria</taxon>
        <taxon>Pseudomonadales</taxon>
        <taxon>Pseudomonadaceae</taxon>
        <taxon>Pseudomonas</taxon>
        <taxon>Pseudomonas amygdali</taxon>
    </lineage>
</organism>
<proteinExistence type="predicted"/>